<dbReference type="GO" id="GO:0005509">
    <property type="term" value="F:calcium ion binding"/>
    <property type="evidence" value="ECO:0007669"/>
    <property type="project" value="InterPro"/>
</dbReference>
<keyword evidence="3" id="KW-1185">Reference proteome</keyword>
<accession>A0A8T0EJD2</accession>
<dbReference type="AlphaFoldDB" id="A0A8T0EJD2"/>
<dbReference type="EMBL" id="JABXBU010002228">
    <property type="protein sequence ID" value="KAF8771985.1"/>
    <property type="molecule type" value="Genomic_DNA"/>
</dbReference>
<feature type="domain" description="EF-hand" evidence="1">
    <location>
        <begin position="61"/>
        <end position="96"/>
    </location>
</feature>
<dbReference type="InterPro" id="IPR056587">
    <property type="entry name" value="EF_EFCAB10_C"/>
</dbReference>
<dbReference type="SUPFAM" id="SSF47473">
    <property type="entry name" value="EF-hand"/>
    <property type="match status" value="1"/>
</dbReference>
<evidence type="ECO:0000313" key="3">
    <source>
        <dbReference type="Proteomes" id="UP000807504"/>
    </source>
</evidence>
<protein>
    <submittedName>
        <fullName evidence="2">EF-hand calcium-binding domain-containing</fullName>
    </submittedName>
</protein>
<reference evidence="2" key="1">
    <citation type="journal article" date="2020" name="bioRxiv">
        <title>Chromosome-level reference genome of the European wasp spider Argiope bruennichi: a resource for studies on range expansion and evolutionary adaptation.</title>
        <authorList>
            <person name="Sheffer M.M."/>
            <person name="Hoppe A."/>
            <person name="Krehenwinkel H."/>
            <person name="Uhl G."/>
            <person name="Kuss A.W."/>
            <person name="Jensen L."/>
            <person name="Jensen C."/>
            <person name="Gillespie R.G."/>
            <person name="Hoff K.J."/>
            <person name="Prost S."/>
        </authorList>
    </citation>
    <scope>NUCLEOTIDE SEQUENCE</scope>
</reference>
<reference evidence="2" key="2">
    <citation type="submission" date="2020-06" db="EMBL/GenBank/DDBJ databases">
        <authorList>
            <person name="Sheffer M."/>
        </authorList>
    </citation>
    <scope>NUCLEOTIDE SEQUENCE</scope>
</reference>
<dbReference type="InterPro" id="IPR049760">
    <property type="entry name" value="DD_EFCAB10"/>
</dbReference>
<dbReference type="Proteomes" id="UP000807504">
    <property type="component" value="Unassembled WGS sequence"/>
</dbReference>
<sequence>MSDLRKEVSDYIKEFKINELISFLSRMVLYFTPEDPVAFLRNLLLDLKTSAQDGNFVDIMYPDESLKAYFRLLDPAGEGFISWEQLKSALHTMGIQDVDLPIVKSGPVTEQVFLQMYQKNFERNITITREKD</sequence>
<dbReference type="PANTHER" id="PTHR21847">
    <property type="entry name" value="EF-HAND CALCIUM-BINDING DOMAIN-CONTAINING PROTEIN 10"/>
    <property type="match status" value="1"/>
</dbReference>
<dbReference type="PROSITE" id="PS50222">
    <property type="entry name" value="EF_HAND_2"/>
    <property type="match status" value="1"/>
</dbReference>
<name>A0A8T0EJD2_ARGBR</name>
<dbReference type="InterPro" id="IPR002048">
    <property type="entry name" value="EF_hand_dom"/>
</dbReference>
<dbReference type="Pfam" id="PF24548">
    <property type="entry name" value="EF_EFCAB10_C"/>
    <property type="match status" value="1"/>
</dbReference>
<dbReference type="CDD" id="cd22976">
    <property type="entry name" value="DD_EFCAB10"/>
    <property type="match status" value="1"/>
</dbReference>
<organism evidence="2 3">
    <name type="scientific">Argiope bruennichi</name>
    <name type="common">Wasp spider</name>
    <name type="synonym">Aranea bruennichi</name>
    <dbReference type="NCBI Taxonomy" id="94029"/>
    <lineage>
        <taxon>Eukaryota</taxon>
        <taxon>Metazoa</taxon>
        <taxon>Ecdysozoa</taxon>
        <taxon>Arthropoda</taxon>
        <taxon>Chelicerata</taxon>
        <taxon>Arachnida</taxon>
        <taxon>Araneae</taxon>
        <taxon>Araneomorphae</taxon>
        <taxon>Entelegynae</taxon>
        <taxon>Araneoidea</taxon>
        <taxon>Araneidae</taxon>
        <taxon>Argiope</taxon>
    </lineage>
</organism>
<dbReference type="InterPro" id="IPR039879">
    <property type="entry name" value="EFC10"/>
</dbReference>
<dbReference type="PANTHER" id="PTHR21847:SF1">
    <property type="entry name" value="EF-HAND CALCIUM-BINDING DOMAIN-CONTAINING PROTEIN 10"/>
    <property type="match status" value="1"/>
</dbReference>
<dbReference type="InterPro" id="IPR011992">
    <property type="entry name" value="EF-hand-dom_pair"/>
</dbReference>
<gene>
    <name evidence="2" type="ORF">HNY73_019339</name>
</gene>
<comment type="caution">
    <text evidence="2">The sequence shown here is derived from an EMBL/GenBank/DDBJ whole genome shotgun (WGS) entry which is preliminary data.</text>
</comment>
<proteinExistence type="predicted"/>
<evidence type="ECO:0000313" key="2">
    <source>
        <dbReference type="EMBL" id="KAF8771985.1"/>
    </source>
</evidence>
<evidence type="ECO:0000259" key="1">
    <source>
        <dbReference type="PROSITE" id="PS50222"/>
    </source>
</evidence>
<dbReference type="Gene3D" id="1.10.238.10">
    <property type="entry name" value="EF-hand"/>
    <property type="match status" value="1"/>
</dbReference>